<name>A0A8T1W2T4_9STRA</name>
<evidence type="ECO:0000256" key="1">
    <source>
        <dbReference type="SAM" id="MobiDB-lite"/>
    </source>
</evidence>
<dbReference type="AlphaFoldDB" id="A0A8T1W2T4"/>
<dbReference type="EMBL" id="JAGDFL010000516">
    <property type="protein sequence ID" value="KAG7386369.1"/>
    <property type="molecule type" value="Genomic_DNA"/>
</dbReference>
<accession>A0A8T1W2T4</accession>
<feature type="region of interest" description="Disordered" evidence="1">
    <location>
        <begin position="157"/>
        <end position="226"/>
    </location>
</feature>
<dbReference type="OrthoDB" id="126908at2759"/>
<feature type="compositionally biased region" description="Basic and acidic residues" evidence="1">
    <location>
        <begin position="162"/>
        <end position="174"/>
    </location>
</feature>
<sequence>MATLTEELYERILAVVSPHELQAGYNSVIQDGYSSVETAVDDVLTAFAKLEEVRDAVTKLKKGAPTNGPSDSLMIAMDSTIALQKEISKGIEQLAPEVLPGKKRKIQEVLSRPDKYTIASQKVDPGKREQKFEFVSDAKPRQQQKIVVQQELKCDGSTGDLGHGKVLEETKSESSDVESDSDSDAVEGSEAAWKALIGAGSGKKSSPRVTEDTENPAIPVAPTPVVIPKQPTGTPISLATAASGQTIGLQPAKDGRSATYFMTIVKDLHSLPSRNINFVVPEVLLGLKESVYEDFNGRQQAKVTSSLEIVIRWATNL</sequence>
<evidence type="ECO:0000313" key="3">
    <source>
        <dbReference type="Proteomes" id="UP000693981"/>
    </source>
</evidence>
<evidence type="ECO:0000313" key="2">
    <source>
        <dbReference type="EMBL" id="KAG7386369.1"/>
    </source>
</evidence>
<gene>
    <name evidence="2" type="ORF">PHYBOEH_008703</name>
</gene>
<comment type="caution">
    <text evidence="2">The sequence shown here is derived from an EMBL/GenBank/DDBJ whole genome shotgun (WGS) entry which is preliminary data.</text>
</comment>
<reference evidence="2" key="1">
    <citation type="submission" date="2021-02" db="EMBL/GenBank/DDBJ databases">
        <authorList>
            <person name="Palmer J.M."/>
        </authorList>
    </citation>
    <scope>NUCLEOTIDE SEQUENCE</scope>
    <source>
        <strain evidence="2">SCRP23</strain>
    </source>
</reference>
<keyword evidence="3" id="KW-1185">Reference proteome</keyword>
<dbReference type="Proteomes" id="UP000693981">
    <property type="component" value="Unassembled WGS sequence"/>
</dbReference>
<feature type="compositionally biased region" description="Acidic residues" evidence="1">
    <location>
        <begin position="175"/>
        <end position="187"/>
    </location>
</feature>
<protein>
    <submittedName>
        <fullName evidence="2">Uncharacterized protein</fullName>
    </submittedName>
</protein>
<feature type="compositionally biased region" description="Low complexity" evidence="1">
    <location>
        <begin position="216"/>
        <end position="226"/>
    </location>
</feature>
<proteinExistence type="predicted"/>
<organism evidence="2 3">
    <name type="scientific">Phytophthora boehmeriae</name>
    <dbReference type="NCBI Taxonomy" id="109152"/>
    <lineage>
        <taxon>Eukaryota</taxon>
        <taxon>Sar</taxon>
        <taxon>Stramenopiles</taxon>
        <taxon>Oomycota</taxon>
        <taxon>Peronosporomycetes</taxon>
        <taxon>Peronosporales</taxon>
        <taxon>Peronosporaceae</taxon>
        <taxon>Phytophthora</taxon>
    </lineage>
</organism>